<accession>A0A6V7U5R2</accession>
<proteinExistence type="predicted"/>
<name>A0A6V7U5R2_MELEN</name>
<dbReference type="AlphaFoldDB" id="A0A6V7U5R2"/>
<dbReference type="EMBL" id="CAJEWN010000031">
    <property type="protein sequence ID" value="CAD2143272.1"/>
    <property type="molecule type" value="Genomic_DNA"/>
</dbReference>
<protein>
    <submittedName>
        <fullName evidence="1">Uncharacterized protein</fullName>
    </submittedName>
</protein>
<reference evidence="1 2" key="1">
    <citation type="submission" date="2020-08" db="EMBL/GenBank/DDBJ databases">
        <authorList>
            <person name="Koutsovoulos G."/>
            <person name="Danchin GJ E."/>
        </authorList>
    </citation>
    <scope>NUCLEOTIDE SEQUENCE [LARGE SCALE GENOMIC DNA]</scope>
</reference>
<evidence type="ECO:0000313" key="1">
    <source>
        <dbReference type="EMBL" id="CAD2143272.1"/>
    </source>
</evidence>
<dbReference type="Proteomes" id="UP000580250">
    <property type="component" value="Unassembled WGS sequence"/>
</dbReference>
<sequence length="48" mass="5763">MYYLLFCCPPSTVHIHKQLWKLNRQNGRIMEENNNNTKNIVNRQTMLG</sequence>
<organism evidence="1 2">
    <name type="scientific">Meloidogyne enterolobii</name>
    <name type="common">Root-knot nematode worm</name>
    <name type="synonym">Meloidogyne mayaguensis</name>
    <dbReference type="NCBI Taxonomy" id="390850"/>
    <lineage>
        <taxon>Eukaryota</taxon>
        <taxon>Metazoa</taxon>
        <taxon>Ecdysozoa</taxon>
        <taxon>Nematoda</taxon>
        <taxon>Chromadorea</taxon>
        <taxon>Rhabditida</taxon>
        <taxon>Tylenchina</taxon>
        <taxon>Tylenchomorpha</taxon>
        <taxon>Tylenchoidea</taxon>
        <taxon>Meloidogynidae</taxon>
        <taxon>Meloidogyninae</taxon>
        <taxon>Meloidogyne</taxon>
    </lineage>
</organism>
<evidence type="ECO:0000313" key="2">
    <source>
        <dbReference type="Proteomes" id="UP000580250"/>
    </source>
</evidence>
<comment type="caution">
    <text evidence="1">The sequence shown here is derived from an EMBL/GenBank/DDBJ whole genome shotgun (WGS) entry which is preliminary data.</text>
</comment>
<gene>
    <name evidence="1" type="ORF">MENT_LOCUS7544</name>
</gene>